<evidence type="ECO:0000313" key="1">
    <source>
        <dbReference type="EMBL" id="CAH9126752.1"/>
    </source>
</evidence>
<evidence type="ECO:0000313" key="2">
    <source>
        <dbReference type="Proteomes" id="UP001152523"/>
    </source>
</evidence>
<keyword evidence="2" id="KW-1185">Reference proteome</keyword>
<proteinExistence type="predicted"/>
<gene>
    <name evidence="1" type="ORF">CEPIT_LOCUS27779</name>
</gene>
<comment type="caution">
    <text evidence="1">The sequence shown here is derived from an EMBL/GenBank/DDBJ whole genome shotgun (WGS) entry which is preliminary data.</text>
</comment>
<dbReference type="AlphaFoldDB" id="A0AAV0EU38"/>
<organism evidence="1 2">
    <name type="scientific">Cuscuta epithymum</name>
    <dbReference type="NCBI Taxonomy" id="186058"/>
    <lineage>
        <taxon>Eukaryota</taxon>
        <taxon>Viridiplantae</taxon>
        <taxon>Streptophyta</taxon>
        <taxon>Embryophyta</taxon>
        <taxon>Tracheophyta</taxon>
        <taxon>Spermatophyta</taxon>
        <taxon>Magnoliopsida</taxon>
        <taxon>eudicotyledons</taxon>
        <taxon>Gunneridae</taxon>
        <taxon>Pentapetalae</taxon>
        <taxon>asterids</taxon>
        <taxon>lamiids</taxon>
        <taxon>Solanales</taxon>
        <taxon>Convolvulaceae</taxon>
        <taxon>Cuscuteae</taxon>
        <taxon>Cuscuta</taxon>
        <taxon>Cuscuta subgen. Cuscuta</taxon>
    </lineage>
</organism>
<sequence>MVERLEKEMNEAGADVKHL</sequence>
<feature type="non-terminal residue" evidence="1">
    <location>
        <position position="19"/>
    </location>
</feature>
<accession>A0AAV0EU38</accession>
<reference evidence="1" key="1">
    <citation type="submission" date="2022-07" db="EMBL/GenBank/DDBJ databases">
        <authorList>
            <person name="Macas J."/>
            <person name="Novak P."/>
            <person name="Neumann P."/>
        </authorList>
    </citation>
    <scope>NUCLEOTIDE SEQUENCE</scope>
</reference>
<name>A0AAV0EU38_9ASTE</name>
<dbReference type="EMBL" id="CAMAPF010000944">
    <property type="protein sequence ID" value="CAH9126752.1"/>
    <property type="molecule type" value="Genomic_DNA"/>
</dbReference>
<protein>
    <submittedName>
        <fullName evidence="1">Uncharacterized protein</fullName>
    </submittedName>
</protein>
<dbReference type="Proteomes" id="UP001152523">
    <property type="component" value="Unassembled WGS sequence"/>
</dbReference>